<dbReference type="Proteomes" id="UP000828941">
    <property type="component" value="Chromosome 14"/>
</dbReference>
<evidence type="ECO:0000313" key="2">
    <source>
        <dbReference type="Proteomes" id="UP000828941"/>
    </source>
</evidence>
<name>A0ACB9KGH4_BAUVA</name>
<keyword evidence="2" id="KW-1185">Reference proteome</keyword>
<proteinExistence type="predicted"/>
<accession>A0ACB9KGH4</accession>
<dbReference type="EMBL" id="CM039439">
    <property type="protein sequence ID" value="KAI4296254.1"/>
    <property type="molecule type" value="Genomic_DNA"/>
</dbReference>
<sequence length="387" mass="43370">MDMKGQDHPMRSSVHTLSSDQKFLLNFIMSTYLGPDVKADQPRCSAVQRLRADLPPYSLSDMGPSYVSISLLERLYYYLLRDAHPDLVIEIWYPEGFRIIKGIVFIDNPVMSYIEEGDIDRFKSLSGKEDDHNSRNMQEKLSRREGPHVELDQQGGTEGERNSMNNGQETISNGECLQVELDNRAGKGSEQDSRNEECSSRRFQRTCKRKRVNDTPPIPMFPHVLPTEHNSKKDPPKRISKSNGPTVMPLLSIPDIEDSNMDSSLLLTGTARRAPFGPSVGVVDIGTSKVAYLFRVSLPGVKKDYSDQFSCEVESDGKVHIQGVISGGRIIVKQARVFEMKFQQLCCPGPFTLSFSLPGPVDPRLFAPNFRSDGIFEAAVIKAQQPL</sequence>
<gene>
    <name evidence="1" type="ORF">L6164_036228</name>
</gene>
<protein>
    <submittedName>
        <fullName evidence="1">Uncharacterized protein</fullName>
    </submittedName>
</protein>
<evidence type="ECO:0000313" key="1">
    <source>
        <dbReference type="EMBL" id="KAI4296254.1"/>
    </source>
</evidence>
<comment type="caution">
    <text evidence="1">The sequence shown here is derived from an EMBL/GenBank/DDBJ whole genome shotgun (WGS) entry which is preliminary data.</text>
</comment>
<reference evidence="1 2" key="1">
    <citation type="journal article" date="2022" name="DNA Res.">
        <title>Chromosomal-level genome assembly of the orchid tree Bauhinia variegata (Leguminosae; Cercidoideae) supports the allotetraploid origin hypothesis of Bauhinia.</title>
        <authorList>
            <person name="Zhong Y."/>
            <person name="Chen Y."/>
            <person name="Zheng D."/>
            <person name="Pang J."/>
            <person name="Liu Y."/>
            <person name="Luo S."/>
            <person name="Meng S."/>
            <person name="Qian L."/>
            <person name="Wei D."/>
            <person name="Dai S."/>
            <person name="Zhou R."/>
        </authorList>
    </citation>
    <scope>NUCLEOTIDE SEQUENCE [LARGE SCALE GENOMIC DNA]</scope>
    <source>
        <strain evidence="1">BV-YZ2020</strain>
    </source>
</reference>
<organism evidence="1 2">
    <name type="scientific">Bauhinia variegata</name>
    <name type="common">Purple orchid tree</name>
    <name type="synonym">Phanera variegata</name>
    <dbReference type="NCBI Taxonomy" id="167791"/>
    <lineage>
        <taxon>Eukaryota</taxon>
        <taxon>Viridiplantae</taxon>
        <taxon>Streptophyta</taxon>
        <taxon>Embryophyta</taxon>
        <taxon>Tracheophyta</taxon>
        <taxon>Spermatophyta</taxon>
        <taxon>Magnoliopsida</taxon>
        <taxon>eudicotyledons</taxon>
        <taxon>Gunneridae</taxon>
        <taxon>Pentapetalae</taxon>
        <taxon>rosids</taxon>
        <taxon>fabids</taxon>
        <taxon>Fabales</taxon>
        <taxon>Fabaceae</taxon>
        <taxon>Cercidoideae</taxon>
        <taxon>Cercideae</taxon>
        <taxon>Bauhiniinae</taxon>
        <taxon>Bauhinia</taxon>
    </lineage>
</organism>